<name>A0A6B3C4R8_9ACTN</name>
<organism evidence="1">
    <name type="scientific">Streptomyces sp. SID12501</name>
    <dbReference type="NCBI Taxonomy" id="2706042"/>
    <lineage>
        <taxon>Bacteria</taxon>
        <taxon>Bacillati</taxon>
        <taxon>Actinomycetota</taxon>
        <taxon>Actinomycetes</taxon>
        <taxon>Kitasatosporales</taxon>
        <taxon>Streptomycetaceae</taxon>
        <taxon>Streptomyces</taxon>
    </lineage>
</organism>
<accession>A0A6B3C4R8</accession>
<evidence type="ECO:0000313" key="1">
    <source>
        <dbReference type="EMBL" id="NEC91821.1"/>
    </source>
</evidence>
<sequence length="69" mass="7922">MENYKALLCDGPAHLPQEERIQFATSLTEKIKHRFGAGYEHFVHDGEFTVIEGEQVAVFRWTTRTAIAE</sequence>
<dbReference type="EMBL" id="JAAGLU010000049">
    <property type="protein sequence ID" value="NEC91821.1"/>
    <property type="molecule type" value="Genomic_DNA"/>
</dbReference>
<protein>
    <submittedName>
        <fullName evidence="1">Uncharacterized protein</fullName>
    </submittedName>
</protein>
<proteinExistence type="predicted"/>
<dbReference type="AlphaFoldDB" id="A0A6B3C4R8"/>
<gene>
    <name evidence="1" type="ORF">G3I71_39955</name>
</gene>
<dbReference type="InterPro" id="IPR046030">
    <property type="entry name" value="DUF5988"/>
</dbReference>
<dbReference type="RefSeq" id="WP_164322927.1">
    <property type="nucleotide sequence ID" value="NZ_JAAGLU010000049.1"/>
</dbReference>
<reference evidence="1" key="1">
    <citation type="submission" date="2020-01" db="EMBL/GenBank/DDBJ databases">
        <title>Insect and environment-associated Actinomycetes.</title>
        <authorList>
            <person name="Currrie C."/>
            <person name="Chevrette M."/>
            <person name="Carlson C."/>
            <person name="Stubbendieck R."/>
            <person name="Wendt-Pienkowski E."/>
        </authorList>
    </citation>
    <scope>NUCLEOTIDE SEQUENCE</scope>
    <source>
        <strain evidence="1">SID12501</strain>
    </source>
</reference>
<comment type="caution">
    <text evidence="1">The sequence shown here is derived from an EMBL/GenBank/DDBJ whole genome shotgun (WGS) entry which is preliminary data.</text>
</comment>
<dbReference type="Pfam" id="PF19450">
    <property type="entry name" value="DUF5988"/>
    <property type="match status" value="1"/>
</dbReference>